<organism evidence="2 3">
    <name type="scientific">Desulfobacter hydrogenophilus</name>
    <dbReference type="NCBI Taxonomy" id="2291"/>
    <lineage>
        <taxon>Bacteria</taxon>
        <taxon>Pseudomonadati</taxon>
        <taxon>Thermodesulfobacteriota</taxon>
        <taxon>Desulfobacteria</taxon>
        <taxon>Desulfobacterales</taxon>
        <taxon>Desulfobacteraceae</taxon>
        <taxon>Desulfobacter</taxon>
    </lineage>
</organism>
<name>A0A328F9V6_9BACT</name>
<dbReference type="OrthoDB" id="5421591at2"/>
<dbReference type="Gene3D" id="1.25.40.10">
    <property type="entry name" value="Tetratricopeptide repeat domain"/>
    <property type="match status" value="1"/>
</dbReference>
<gene>
    <name evidence="2" type="ORF">DO021_18930</name>
    <name evidence="1" type="ORF">EYB58_09590</name>
</gene>
<dbReference type="Gene3D" id="3.30.230.10">
    <property type="match status" value="1"/>
</dbReference>
<sequence>MTFNTISHMAFTAKNCVPHFQSMMLEMACQPWHDTGPDEFAGTFGEIESFINDPVLKKLFHYSLWGQLLIDPAPPVWAEDFLVQHTLPDPILGMDYKLLMQGDWIRIPVLTAGNDTARVAWFIAGLVPRKNQGLFIPEWAKQIMDEKFRESAVTAEQMARHCSPDPTDRRFVLYPMAPDNGWLQFQDGSAALAFGLGFKSLAHKQPLSRELIATGCLDHSEKVMPVGHIDLKIQAARKNENGFKCIILPADGSPGPGHDAGDLVPVNDFAETWTMASLYSGRQDNLLFIFSRALQNPAAFISRMDSMPGEWIDRETTLVQKLLTQVFGDSVLFDQFTRKFLVMVSDFQLNRASALVRQAPENLPESSPMACLRWIAANLSLANHQGDVQTAEKWEVRGMALTDRVMELDMNLVTDFFNHALVAAHNRYKFYIELLPTLARLIEFLEKRHSMQQEFGCRVDLSLGRLYGTLVQNAAFYGSGFIQKTELLSGKARQALGENTSPEFKPEWMRQYCYLALARLDAGDMDGALSCLKIYLEVQELETVPEQLSNLTQWQISLLCRFLAKSAPEDFNALYSALVTHLPNVWQQDHPWQLACFNLARAAVLQKDQEMAKRLFEKSLDICLKSSLGPTIEVMALKPLAFMEDLIPGHVFEPRLLECETQIRQASLQLNKEHFSFLHDRSFHQGLAYVRKNHGRIFSFSYA</sequence>
<reference evidence="2 3" key="1">
    <citation type="submission" date="2018-06" db="EMBL/GenBank/DDBJ databases">
        <title>Complete Genome Sequence of Desulfobacter hydrogenophilus (DSM3380).</title>
        <authorList>
            <person name="Marietou A."/>
            <person name="Schreiber L."/>
            <person name="Marshall I."/>
            <person name="Jorgensen B."/>
        </authorList>
    </citation>
    <scope>NUCLEOTIDE SEQUENCE [LARGE SCALE GENOMIC DNA]</scope>
    <source>
        <strain evidence="2 3">DSM 3380</strain>
    </source>
</reference>
<dbReference type="AlphaFoldDB" id="A0A328F9V6"/>
<dbReference type="EMBL" id="CP036313">
    <property type="protein sequence ID" value="QBH13147.1"/>
    <property type="molecule type" value="Genomic_DNA"/>
</dbReference>
<evidence type="ECO:0000313" key="1">
    <source>
        <dbReference type="EMBL" id="QBH13147.1"/>
    </source>
</evidence>
<protein>
    <recommendedName>
        <fullName evidence="5">Tetratricopeptide repeat protein</fullName>
    </recommendedName>
</protein>
<evidence type="ECO:0000313" key="3">
    <source>
        <dbReference type="Proteomes" id="UP000248798"/>
    </source>
</evidence>
<proteinExistence type="predicted"/>
<keyword evidence="4" id="KW-1185">Reference proteome</keyword>
<dbReference type="InterPro" id="IPR011990">
    <property type="entry name" value="TPR-like_helical_dom_sf"/>
</dbReference>
<accession>A0A328F9V6</accession>
<dbReference type="Proteomes" id="UP000293902">
    <property type="component" value="Chromosome"/>
</dbReference>
<dbReference type="SUPFAM" id="SSF48452">
    <property type="entry name" value="TPR-like"/>
    <property type="match status" value="1"/>
</dbReference>
<dbReference type="EMBL" id="QLNI01000047">
    <property type="protein sequence ID" value="RAM00460.1"/>
    <property type="molecule type" value="Genomic_DNA"/>
</dbReference>
<reference evidence="1 4" key="2">
    <citation type="submission" date="2019-02" db="EMBL/GenBank/DDBJ databases">
        <title>Complete genome sequence of Desulfobacter hydrogenophilus AcRS1.</title>
        <authorList>
            <person name="Marietou A."/>
            <person name="Lund M.B."/>
            <person name="Marshall I.P.G."/>
            <person name="Schreiber L."/>
            <person name="Jorgensen B."/>
        </authorList>
    </citation>
    <scope>NUCLEOTIDE SEQUENCE [LARGE SCALE GENOMIC DNA]</scope>
    <source>
        <strain evidence="1 4">AcRS1</strain>
    </source>
</reference>
<evidence type="ECO:0000313" key="4">
    <source>
        <dbReference type="Proteomes" id="UP000293902"/>
    </source>
</evidence>
<dbReference type="SUPFAM" id="SSF54211">
    <property type="entry name" value="Ribosomal protein S5 domain 2-like"/>
    <property type="match status" value="1"/>
</dbReference>
<evidence type="ECO:0008006" key="5">
    <source>
        <dbReference type="Google" id="ProtNLM"/>
    </source>
</evidence>
<dbReference type="RefSeq" id="WP_111959584.1">
    <property type="nucleotide sequence ID" value="NZ_CP036313.1"/>
</dbReference>
<dbReference type="InterPro" id="IPR020568">
    <property type="entry name" value="Ribosomal_Su5_D2-typ_SF"/>
</dbReference>
<evidence type="ECO:0000313" key="2">
    <source>
        <dbReference type="EMBL" id="RAM00460.1"/>
    </source>
</evidence>
<dbReference type="Proteomes" id="UP000248798">
    <property type="component" value="Unassembled WGS sequence"/>
</dbReference>
<dbReference type="InterPro" id="IPR014721">
    <property type="entry name" value="Ribsml_uS5_D2-typ_fold_subgr"/>
</dbReference>